<reference evidence="9 10" key="1">
    <citation type="submission" date="2019-06" db="EMBL/GenBank/DDBJ databases">
        <title>New taxonomy in bacterial strain CC-CFT640, isolated from vineyard.</title>
        <authorList>
            <person name="Lin S.-Y."/>
            <person name="Tsai C.-F."/>
            <person name="Young C.-C."/>
        </authorList>
    </citation>
    <scope>NUCLEOTIDE SEQUENCE [LARGE SCALE GENOMIC DNA]</scope>
    <source>
        <strain evidence="9 10">CC-CFT640</strain>
    </source>
</reference>
<evidence type="ECO:0000256" key="7">
    <source>
        <dbReference type="SAM" id="Phobius"/>
    </source>
</evidence>
<keyword evidence="10" id="KW-1185">Reference proteome</keyword>
<keyword evidence="7" id="KW-0812">Transmembrane</keyword>
<dbReference type="InterPro" id="IPR051395">
    <property type="entry name" value="Cytochrome_c_Peroxidase/MauG"/>
</dbReference>
<gene>
    <name evidence="9" type="ORF">FHP25_21375</name>
</gene>
<evidence type="ECO:0000259" key="8">
    <source>
        <dbReference type="PROSITE" id="PS51007"/>
    </source>
</evidence>
<dbReference type="PANTHER" id="PTHR30600:SF13">
    <property type="entry name" value="METHYLAMINE UTILIZATION PROTEIN"/>
    <property type="match status" value="1"/>
</dbReference>
<dbReference type="Pfam" id="PF03150">
    <property type="entry name" value="CCP_MauG"/>
    <property type="match status" value="1"/>
</dbReference>
<keyword evidence="3 6" id="KW-0479">Metal-binding</keyword>
<dbReference type="InterPro" id="IPR009056">
    <property type="entry name" value="Cyt_c-like_dom"/>
</dbReference>
<evidence type="ECO:0000256" key="5">
    <source>
        <dbReference type="ARBA" id="ARBA00023004"/>
    </source>
</evidence>
<dbReference type="GO" id="GO:0004130">
    <property type="term" value="F:cytochrome-c peroxidase activity"/>
    <property type="evidence" value="ECO:0007669"/>
    <property type="project" value="TreeGrafter"/>
</dbReference>
<sequence>MTEDRQPPAGPDREQVSMWSLRTVGLTLAAGLLGGGLTFVMAIAAPRMGAGLVPGLPEGTQFGLDGPERPRQILRAEAAGGKQSWLVALGNTAFSAPSLFGPKAREAGLSCDTCHRQGDANPRFFIPGVSARHGGLDTTTSMFNPTQDDGVANHVDIPSLRGVRFTAPYGRDGRVASLRDFARNVIVQEFGGPEPAPIILDALVAYMEQIEFLPNPQIDRLGQLTAAASPAAKRGEALFKQPMAGMGGRSCATCHVPDAQFADGRRHDVGSDGIFRTPTLLNARFTAPYFHDGRYAGFADVVAHFDKAFTLGLTAAQQADLVAYLEAVGDADQPFEPMTRQSEMSELASYVAVIDDAIGRGDQPAIDLVVDTVVYDLRFIARRFDNRDPRTGRIRRPDRPDVARIAEDLAAHMISIGALARAGDADGARQSLRLYRERATALVASYPQN</sequence>
<evidence type="ECO:0000256" key="3">
    <source>
        <dbReference type="ARBA" id="ARBA00022723"/>
    </source>
</evidence>
<dbReference type="SUPFAM" id="SSF46626">
    <property type="entry name" value="Cytochrome c"/>
    <property type="match status" value="2"/>
</dbReference>
<feature type="domain" description="Cytochrome c" evidence="8">
    <location>
        <begin position="230"/>
        <end position="329"/>
    </location>
</feature>
<dbReference type="Gene3D" id="1.10.760.10">
    <property type="entry name" value="Cytochrome c-like domain"/>
    <property type="match status" value="2"/>
</dbReference>
<proteinExistence type="predicted"/>
<dbReference type="PANTHER" id="PTHR30600">
    <property type="entry name" value="CYTOCHROME C PEROXIDASE-RELATED"/>
    <property type="match status" value="1"/>
</dbReference>
<accession>A0A5C8PI43</accession>
<comment type="subcellular location">
    <subcellularLocation>
        <location evidence="1">Cell envelope</location>
    </subcellularLocation>
</comment>
<evidence type="ECO:0000256" key="1">
    <source>
        <dbReference type="ARBA" id="ARBA00004196"/>
    </source>
</evidence>
<dbReference type="GO" id="GO:0020037">
    <property type="term" value="F:heme binding"/>
    <property type="evidence" value="ECO:0007669"/>
    <property type="project" value="InterPro"/>
</dbReference>
<dbReference type="GO" id="GO:0009055">
    <property type="term" value="F:electron transfer activity"/>
    <property type="evidence" value="ECO:0007669"/>
    <property type="project" value="InterPro"/>
</dbReference>
<dbReference type="OrthoDB" id="9805202at2"/>
<keyword evidence="4" id="KW-0560">Oxidoreductase</keyword>
<comment type="caution">
    <text evidence="9">The sequence shown here is derived from an EMBL/GenBank/DDBJ whole genome shotgun (WGS) entry which is preliminary data.</text>
</comment>
<evidence type="ECO:0000313" key="10">
    <source>
        <dbReference type="Proteomes" id="UP000321638"/>
    </source>
</evidence>
<evidence type="ECO:0000313" key="9">
    <source>
        <dbReference type="EMBL" id="TXL73482.1"/>
    </source>
</evidence>
<dbReference type="GO" id="GO:0046872">
    <property type="term" value="F:metal ion binding"/>
    <property type="evidence" value="ECO:0007669"/>
    <property type="project" value="UniProtKB-KW"/>
</dbReference>
<dbReference type="EMBL" id="VDUZ01000025">
    <property type="protein sequence ID" value="TXL73482.1"/>
    <property type="molecule type" value="Genomic_DNA"/>
</dbReference>
<keyword evidence="5 6" id="KW-0408">Iron</keyword>
<keyword evidence="7" id="KW-0472">Membrane</keyword>
<protein>
    <recommendedName>
        <fullName evidence="8">Cytochrome c domain-containing protein</fullName>
    </recommendedName>
</protein>
<dbReference type="Proteomes" id="UP000321638">
    <property type="component" value="Unassembled WGS sequence"/>
</dbReference>
<keyword evidence="7" id="KW-1133">Transmembrane helix</keyword>
<evidence type="ECO:0000256" key="6">
    <source>
        <dbReference type="PROSITE-ProRule" id="PRU00433"/>
    </source>
</evidence>
<dbReference type="InterPro" id="IPR004852">
    <property type="entry name" value="Di-haem_cyt_c_peroxidsae"/>
</dbReference>
<name>A0A5C8PI43_9HYPH</name>
<dbReference type="AlphaFoldDB" id="A0A5C8PI43"/>
<organism evidence="9 10">
    <name type="scientific">Vineibacter terrae</name>
    <dbReference type="NCBI Taxonomy" id="2586908"/>
    <lineage>
        <taxon>Bacteria</taxon>
        <taxon>Pseudomonadati</taxon>
        <taxon>Pseudomonadota</taxon>
        <taxon>Alphaproteobacteria</taxon>
        <taxon>Hyphomicrobiales</taxon>
        <taxon>Vineibacter</taxon>
    </lineage>
</organism>
<dbReference type="InterPro" id="IPR036909">
    <property type="entry name" value="Cyt_c-like_dom_sf"/>
</dbReference>
<keyword evidence="2 6" id="KW-0349">Heme</keyword>
<feature type="transmembrane region" description="Helical" evidence="7">
    <location>
        <begin position="21"/>
        <end position="44"/>
    </location>
</feature>
<dbReference type="PROSITE" id="PS51007">
    <property type="entry name" value="CYTC"/>
    <property type="match status" value="1"/>
</dbReference>
<evidence type="ECO:0000256" key="2">
    <source>
        <dbReference type="ARBA" id="ARBA00022617"/>
    </source>
</evidence>
<evidence type="ECO:0000256" key="4">
    <source>
        <dbReference type="ARBA" id="ARBA00023002"/>
    </source>
</evidence>
<dbReference type="GO" id="GO:0030313">
    <property type="term" value="C:cell envelope"/>
    <property type="evidence" value="ECO:0007669"/>
    <property type="project" value="UniProtKB-SubCell"/>
</dbReference>